<dbReference type="Proteomes" id="UP000282323">
    <property type="component" value="Unassembled WGS sequence"/>
</dbReference>
<protein>
    <submittedName>
        <fullName evidence="1">Uncharacterized protein</fullName>
    </submittedName>
</protein>
<organism evidence="1 2">
    <name type="scientific">Natrarchaeobius chitinivorans</name>
    <dbReference type="NCBI Taxonomy" id="1679083"/>
    <lineage>
        <taxon>Archaea</taxon>
        <taxon>Methanobacteriati</taxon>
        <taxon>Methanobacteriota</taxon>
        <taxon>Stenosarchaea group</taxon>
        <taxon>Halobacteria</taxon>
        <taxon>Halobacteriales</taxon>
        <taxon>Natrialbaceae</taxon>
        <taxon>Natrarchaeobius</taxon>
    </lineage>
</organism>
<dbReference type="AlphaFoldDB" id="A0A3N6PBY6"/>
<name>A0A3N6PBY6_NATCH</name>
<comment type="caution">
    <text evidence="1">The sequence shown here is derived from an EMBL/GenBank/DDBJ whole genome shotgun (WGS) entry which is preliminary data.</text>
</comment>
<accession>A0A3N6PBY6</accession>
<proteinExistence type="predicted"/>
<reference evidence="1 2" key="1">
    <citation type="submission" date="2018-10" db="EMBL/GenBank/DDBJ databases">
        <title>Natrarchaeobius chitinivorans gen. nov., sp. nov., and Natrarchaeobius haloalkaliphilus sp. nov., alkaliphilic, chitin-utilizing haloarchaea from hypersaline alkaline lakes.</title>
        <authorList>
            <person name="Sorokin D.Y."/>
            <person name="Elcheninov A.G."/>
            <person name="Kostrikina N.A."/>
            <person name="Bale N.J."/>
            <person name="Sinninghe Damste J.S."/>
            <person name="Khijniak T.V."/>
            <person name="Kublanov I.V."/>
            <person name="Toshchakov S.V."/>
        </authorList>
    </citation>
    <scope>NUCLEOTIDE SEQUENCE [LARGE SCALE GENOMIC DNA]</scope>
    <source>
        <strain evidence="1 2">AArcht4T</strain>
    </source>
</reference>
<sequence length="140" mass="15968">MHRTHDPLASRWAAIRDRSLETDRQYRTVPIHFGPSTARVTRRAIGSTTPSRSRLGPTQGDCWSHRPPICDRILPIHDTGYANPYHTAVRQYQRRTGSNEANSTTISRLGVQYIRRLPQSTCPRYLEGAFLERGSHVSMV</sequence>
<evidence type="ECO:0000313" key="2">
    <source>
        <dbReference type="Proteomes" id="UP000282323"/>
    </source>
</evidence>
<keyword evidence="2" id="KW-1185">Reference proteome</keyword>
<evidence type="ECO:0000313" key="1">
    <source>
        <dbReference type="EMBL" id="RQG94165.1"/>
    </source>
</evidence>
<dbReference type="EMBL" id="REGA01000010">
    <property type="protein sequence ID" value="RQG94165.1"/>
    <property type="molecule type" value="Genomic_DNA"/>
</dbReference>
<gene>
    <name evidence="1" type="ORF">EA473_12360</name>
</gene>